<feature type="region of interest" description="Disordered" evidence="1">
    <location>
        <begin position="322"/>
        <end position="348"/>
    </location>
</feature>
<gene>
    <name evidence="2" type="ORF">TBK1r_06160</name>
</gene>
<evidence type="ECO:0000313" key="3">
    <source>
        <dbReference type="Proteomes" id="UP000318081"/>
    </source>
</evidence>
<reference evidence="2 3" key="1">
    <citation type="submission" date="2019-02" db="EMBL/GenBank/DDBJ databases">
        <title>Deep-cultivation of Planctomycetes and their phenomic and genomic characterization uncovers novel biology.</title>
        <authorList>
            <person name="Wiegand S."/>
            <person name="Jogler M."/>
            <person name="Boedeker C."/>
            <person name="Pinto D."/>
            <person name="Vollmers J."/>
            <person name="Rivas-Marin E."/>
            <person name="Kohn T."/>
            <person name="Peeters S.H."/>
            <person name="Heuer A."/>
            <person name="Rast P."/>
            <person name="Oberbeckmann S."/>
            <person name="Bunk B."/>
            <person name="Jeske O."/>
            <person name="Meyerdierks A."/>
            <person name="Storesund J.E."/>
            <person name="Kallscheuer N."/>
            <person name="Luecker S."/>
            <person name="Lage O.M."/>
            <person name="Pohl T."/>
            <person name="Merkel B.J."/>
            <person name="Hornburger P."/>
            <person name="Mueller R.-W."/>
            <person name="Bruemmer F."/>
            <person name="Labrenz M."/>
            <person name="Spormann A.M."/>
            <person name="Op den Camp H."/>
            <person name="Overmann J."/>
            <person name="Amann R."/>
            <person name="Jetten M.S.M."/>
            <person name="Mascher T."/>
            <person name="Medema M.H."/>
            <person name="Devos D.P."/>
            <person name="Kaster A.-K."/>
            <person name="Ovreas L."/>
            <person name="Rohde M."/>
            <person name="Galperin M.Y."/>
            <person name="Jogler C."/>
        </authorList>
    </citation>
    <scope>NUCLEOTIDE SEQUENCE [LARGE SCALE GENOMIC DNA]</scope>
    <source>
        <strain evidence="2 3">TBK1r</strain>
    </source>
</reference>
<organism evidence="2 3">
    <name type="scientific">Stieleria magnilauensis</name>
    <dbReference type="NCBI Taxonomy" id="2527963"/>
    <lineage>
        <taxon>Bacteria</taxon>
        <taxon>Pseudomonadati</taxon>
        <taxon>Planctomycetota</taxon>
        <taxon>Planctomycetia</taxon>
        <taxon>Pirellulales</taxon>
        <taxon>Pirellulaceae</taxon>
        <taxon>Stieleria</taxon>
    </lineage>
</organism>
<accession>A0ABX5XJX5</accession>
<sequence length="348" mass="37616">MPTPKPAPKKKPPKPVPATKATAAKKIKALVLDAKKVDELLSAAASAYAMNSVLTIRTAKDEGILWGALDFWCGSKPKSQTQTHVDVNLYRTRRKEALKIYSRRFFEKMEEGSDAVLSYLRTKQLEILINRKGIAMKRKLANAVNDDVIRQLNLTINATYGVQTATSVLFVFVSGGAGLTILGSIGAGITYSVACSVAKTVAEGKGAKLVALSMVPAMALASASGVASESALKTFGKDISDEFLQASKTAHERAAERLRRIQRSRLRTERQGALNRARANVANTKSTLRNVKVARAGAKGLASAVGILFMLPEIETALKFDHAQQQELPPSKRRPDLIGHAKRLAGRK</sequence>
<feature type="region of interest" description="Disordered" evidence="1">
    <location>
        <begin position="1"/>
        <end position="21"/>
    </location>
</feature>
<protein>
    <submittedName>
        <fullName evidence="2">Uncharacterized protein</fullName>
    </submittedName>
</protein>
<keyword evidence="3" id="KW-1185">Reference proteome</keyword>
<dbReference type="EMBL" id="CP036432">
    <property type="protein sequence ID" value="QDV81696.1"/>
    <property type="molecule type" value="Genomic_DNA"/>
</dbReference>
<dbReference type="Proteomes" id="UP000318081">
    <property type="component" value="Chromosome"/>
</dbReference>
<evidence type="ECO:0000256" key="1">
    <source>
        <dbReference type="SAM" id="MobiDB-lite"/>
    </source>
</evidence>
<dbReference type="RefSeq" id="WP_145207451.1">
    <property type="nucleotide sequence ID" value="NZ_CP036432.1"/>
</dbReference>
<name>A0ABX5XJX5_9BACT</name>
<proteinExistence type="predicted"/>
<evidence type="ECO:0000313" key="2">
    <source>
        <dbReference type="EMBL" id="QDV81696.1"/>
    </source>
</evidence>